<dbReference type="AlphaFoldDB" id="A0A0L7AVZ0"/>
<keyword evidence="3" id="KW-1003">Cell membrane</keyword>
<evidence type="ECO:0000256" key="6">
    <source>
        <dbReference type="ARBA" id="ARBA00023136"/>
    </source>
</evidence>
<dbReference type="GO" id="GO:0055085">
    <property type="term" value="P:transmembrane transport"/>
    <property type="evidence" value="ECO:0007669"/>
    <property type="project" value="InterPro"/>
</dbReference>
<dbReference type="PANTHER" id="PTHR36838">
    <property type="entry name" value="AUXIN EFFLUX CARRIER FAMILY PROTEIN"/>
    <property type="match status" value="1"/>
</dbReference>
<dbReference type="Pfam" id="PF03547">
    <property type="entry name" value="Mem_trans"/>
    <property type="match status" value="1"/>
</dbReference>
<feature type="transmembrane region" description="Helical" evidence="7">
    <location>
        <begin position="237"/>
        <end position="256"/>
    </location>
</feature>
<dbReference type="Proteomes" id="UP000037193">
    <property type="component" value="Unassembled WGS sequence"/>
</dbReference>
<proteinExistence type="predicted"/>
<feature type="transmembrane region" description="Helical" evidence="7">
    <location>
        <begin position="334"/>
        <end position="355"/>
    </location>
</feature>
<evidence type="ECO:0000256" key="7">
    <source>
        <dbReference type="SAM" id="Phobius"/>
    </source>
</evidence>
<accession>A0A0L7AVZ0</accession>
<evidence type="ECO:0000256" key="1">
    <source>
        <dbReference type="ARBA" id="ARBA00004141"/>
    </source>
</evidence>
<evidence type="ECO:0000256" key="5">
    <source>
        <dbReference type="ARBA" id="ARBA00022989"/>
    </source>
</evidence>
<keyword evidence="6 7" id="KW-0472">Membrane</keyword>
<evidence type="ECO:0000313" key="9">
    <source>
        <dbReference type="Proteomes" id="UP000037193"/>
    </source>
</evidence>
<name>A0A0L7AVZ0_BIFBR</name>
<feature type="transmembrane region" description="Helical" evidence="7">
    <location>
        <begin position="268"/>
        <end position="291"/>
    </location>
</feature>
<feature type="transmembrane region" description="Helical" evidence="7">
    <location>
        <begin position="101"/>
        <end position="123"/>
    </location>
</feature>
<feature type="transmembrane region" description="Helical" evidence="7">
    <location>
        <begin position="6"/>
        <end position="25"/>
    </location>
</feature>
<dbReference type="GO" id="GO:0016020">
    <property type="term" value="C:membrane"/>
    <property type="evidence" value="ECO:0007669"/>
    <property type="project" value="UniProtKB-SubCell"/>
</dbReference>
<feature type="transmembrane region" description="Helical" evidence="7">
    <location>
        <begin position="37"/>
        <end position="56"/>
    </location>
</feature>
<gene>
    <name evidence="8" type="ORF">BBM1128_08975</name>
</gene>
<comment type="subcellular location">
    <subcellularLocation>
        <location evidence="1">Membrane</location>
        <topology evidence="1">Multi-pass membrane protein</topology>
    </subcellularLocation>
</comment>
<dbReference type="RefSeq" id="WP_052789639.1">
    <property type="nucleotide sequence ID" value="NZ_AVQD01000015.1"/>
</dbReference>
<dbReference type="EMBL" id="AVQD01000015">
    <property type="protein sequence ID" value="KOA39375.1"/>
    <property type="molecule type" value="Genomic_DNA"/>
</dbReference>
<sequence length="356" mass="37849">MGQFGVMIGQLVGFLIMLMVGYGCVRLRFYGQTALDGMCSLLLNVLIPVLVFSNAVDGADRAQLAANWGVMLLTAVMYALLILVFWLVAKLLRLRGSHSHVFQASLIFGNAGFIGIPLIMALWPQNGAIYVALMSIIDQTLLWTYGVWLCDPVAETTGGNAIGARGAVANGSVNGAGSVGEAANSGSPVAARPSLGTRVLGLLKRFVNPAFIGVMLALILILLGVKVPDIILKPLHAIGNMATPMSLIYLGGLFALTKWWGVLKRYELYVGLVAKMIAFPLAFYALLAALASALPQLPITHDMILMITVIAGLPTMTTIAMFTGRKNNMPDYAVGFVLVSTLFSLASLTIVSAVVF</sequence>
<feature type="transmembrane region" description="Helical" evidence="7">
    <location>
        <begin position="129"/>
        <end position="150"/>
    </location>
</feature>
<reference evidence="8 9" key="1">
    <citation type="journal article" date="2015" name="Int J Genomics">
        <title>Comparative Genomics Revealed Genetic Diversity and Species/Strain-Level Differences in Carbohydrate Metabolism of Three Probiotic Bifidobacterial Species.</title>
        <authorList>
            <person name="Odamaki T."/>
            <person name="Horigome A."/>
            <person name="Sugahara H."/>
            <person name="Hashikura N."/>
            <person name="Minami J."/>
            <person name="Xiao J.Z."/>
            <person name="Abe F."/>
        </authorList>
    </citation>
    <scope>NUCLEOTIDE SEQUENCE [LARGE SCALE GENOMIC DNA]</scope>
    <source>
        <strain evidence="8 9">MCC 1128</strain>
    </source>
</reference>
<dbReference type="PATRIC" id="fig|1365965.3.peg.1806"/>
<keyword evidence="2" id="KW-0813">Transport</keyword>
<evidence type="ECO:0000313" key="8">
    <source>
        <dbReference type="EMBL" id="KOA39375.1"/>
    </source>
</evidence>
<evidence type="ECO:0000256" key="4">
    <source>
        <dbReference type="ARBA" id="ARBA00022692"/>
    </source>
</evidence>
<keyword evidence="4 7" id="KW-0812">Transmembrane</keyword>
<organism evidence="8 9">
    <name type="scientific">Bifidobacterium breve MCC 1128</name>
    <dbReference type="NCBI Taxonomy" id="1365965"/>
    <lineage>
        <taxon>Bacteria</taxon>
        <taxon>Bacillati</taxon>
        <taxon>Actinomycetota</taxon>
        <taxon>Actinomycetes</taxon>
        <taxon>Bifidobacteriales</taxon>
        <taxon>Bifidobacteriaceae</taxon>
        <taxon>Bifidobacterium</taxon>
    </lineage>
</organism>
<evidence type="ECO:0000256" key="3">
    <source>
        <dbReference type="ARBA" id="ARBA00022475"/>
    </source>
</evidence>
<comment type="caution">
    <text evidence="8">The sequence shown here is derived from an EMBL/GenBank/DDBJ whole genome shotgun (WGS) entry which is preliminary data.</text>
</comment>
<feature type="transmembrane region" description="Helical" evidence="7">
    <location>
        <begin position="303"/>
        <end position="322"/>
    </location>
</feature>
<keyword evidence="5 7" id="KW-1133">Transmembrane helix</keyword>
<evidence type="ECO:0000256" key="2">
    <source>
        <dbReference type="ARBA" id="ARBA00022448"/>
    </source>
</evidence>
<dbReference type="PANTHER" id="PTHR36838:SF1">
    <property type="entry name" value="SLR1864 PROTEIN"/>
    <property type="match status" value="1"/>
</dbReference>
<feature type="transmembrane region" description="Helical" evidence="7">
    <location>
        <begin position="206"/>
        <end position="225"/>
    </location>
</feature>
<feature type="transmembrane region" description="Helical" evidence="7">
    <location>
        <begin position="68"/>
        <end position="89"/>
    </location>
</feature>
<dbReference type="InterPro" id="IPR004776">
    <property type="entry name" value="Mem_transp_PIN-like"/>
</dbReference>
<protein>
    <submittedName>
        <fullName evidence="8">Permease</fullName>
    </submittedName>
</protein>